<feature type="compositionally biased region" description="Polar residues" evidence="1">
    <location>
        <begin position="52"/>
        <end position="66"/>
    </location>
</feature>
<sequence>MAVKTERALPASVMAEARAIVAHGPMGADTGIIMKVRDGLRSWQEAPPGTPASDTPVQPVPGTNWSDIKVPRVGWIGDAA</sequence>
<dbReference type="RefSeq" id="WP_345676974.1">
    <property type="nucleotide sequence ID" value="NZ_BAABHS010000013.1"/>
</dbReference>
<reference evidence="3" key="1">
    <citation type="journal article" date="2019" name="Int. J. Syst. Evol. Microbiol.">
        <title>The Global Catalogue of Microorganisms (GCM) 10K type strain sequencing project: providing services to taxonomists for standard genome sequencing and annotation.</title>
        <authorList>
            <consortium name="The Broad Institute Genomics Platform"/>
            <consortium name="The Broad Institute Genome Sequencing Center for Infectious Disease"/>
            <person name="Wu L."/>
            <person name="Ma J."/>
        </authorList>
    </citation>
    <scope>NUCLEOTIDE SEQUENCE [LARGE SCALE GENOMIC DNA]</scope>
    <source>
        <strain evidence="3">JCM 17986</strain>
    </source>
</reference>
<protein>
    <submittedName>
        <fullName evidence="2">Uncharacterized protein</fullName>
    </submittedName>
</protein>
<dbReference type="EMBL" id="BAABHS010000013">
    <property type="protein sequence ID" value="GAA4970792.1"/>
    <property type="molecule type" value="Genomic_DNA"/>
</dbReference>
<evidence type="ECO:0000313" key="3">
    <source>
        <dbReference type="Proteomes" id="UP001500466"/>
    </source>
</evidence>
<evidence type="ECO:0000313" key="2">
    <source>
        <dbReference type="EMBL" id="GAA4970792.1"/>
    </source>
</evidence>
<keyword evidence="3" id="KW-1185">Reference proteome</keyword>
<evidence type="ECO:0000256" key="1">
    <source>
        <dbReference type="SAM" id="MobiDB-lite"/>
    </source>
</evidence>
<feature type="region of interest" description="Disordered" evidence="1">
    <location>
        <begin position="44"/>
        <end position="66"/>
    </location>
</feature>
<dbReference type="Proteomes" id="UP001500466">
    <property type="component" value="Unassembled WGS sequence"/>
</dbReference>
<comment type="caution">
    <text evidence="2">The sequence shown here is derived from an EMBL/GenBank/DDBJ whole genome shotgun (WGS) entry which is preliminary data.</text>
</comment>
<proteinExistence type="predicted"/>
<name>A0ABP9HGZ0_9ACTN</name>
<accession>A0ABP9HGZ0</accession>
<gene>
    <name evidence="2" type="ORF">GCM10023205_40570</name>
</gene>
<organism evidence="2 3">
    <name type="scientific">Yinghuangia aomiensis</name>
    <dbReference type="NCBI Taxonomy" id="676205"/>
    <lineage>
        <taxon>Bacteria</taxon>
        <taxon>Bacillati</taxon>
        <taxon>Actinomycetota</taxon>
        <taxon>Actinomycetes</taxon>
        <taxon>Kitasatosporales</taxon>
        <taxon>Streptomycetaceae</taxon>
        <taxon>Yinghuangia</taxon>
    </lineage>
</organism>